<accession>A0ABP8M0U7</accession>
<keyword evidence="1" id="KW-0677">Repeat</keyword>
<dbReference type="SUPFAM" id="SSF51004">
    <property type="entry name" value="C-terminal (heme d1) domain of cytochrome cd1-nitrite reductase"/>
    <property type="match status" value="1"/>
</dbReference>
<evidence type="ECO:0000259" key="2">
    <source>
        <dbReference type="Pfam" id="PF15902"/>
    </source>
</evidence>
<gene>
    <name evidence="3" type="ORF">GCM10023091_28370</name>
</gene>
<reference evidence="4" key="1">
    <citation type="journal article" date="2019" name="Int. J. Syst. Evol. Microbiol.">
        <title>The Global Catalogue of Microorganisms (GCM) 10K type strain sequencing project: providing services to taxonomists for standard genome sequencing and annotation.</title>
        <authorList>
            <consortium name="The Broad Institute Genomics Platform"/>
            <consortium name="The Broad Institute Genome Sequencing Center for Infectious Disease"/>
            <person name="Wu L."/>
            <person name="Ma J."/>
        </authorList>
    </citation>
    <scope>NUCLEOTIDE SEQUENCE [LARGE SCALE GENOMIC DNA]</scope>
    <source>
        <strain evidence="4">JCM 31920</strain>
    </source>
</reference>
<evidence type="ECO:0000313" key="3">
    <source>
        <dbReference type="EMBL" id="GAA4442127.1"/>
    </source>
</evidence>
<dbReference type="CDD" id="cd15482">
    <property type="entry name" value="Sialidase_non-viral"/>
    <property type="match status" value="1"/>
</dbReference>
<dbReference type="Gene3D" id="2.130.10.10">
    <property type="entry name" value="YVTN repeat-like/Quinoprotein amine dehydrogenase"/>
    <property type="match status" value="4"/>
</dbReference>
<dbReference type="SUPFAM" id="SSF63825">
    <property type="entry name" value="YWTD domain"/>
    <property type="match status" value="1"/>
</dbReference>
<evidence type="ECO:0000256" key="1">
    <source>
        <dbReference type="ARBA" id="ARBA00022737"/>
    </source>
</evidence>
<evidence type="ECO:0000313" key="4">
    <source>
        <dbReference type="Proteomes" id="UP001501508"/>
    </source>
</evidence>
<dbReference type="PANTHER" id="PTHR47197:SF3">
    <property type="entry name" value="DIHYDRO-HEME D1 DEHYDROGENASE"/>
    <property type="match status" value="1"/>
</dbReference>
<dbReference type="InterPro" id="IPR013211">
    <property type="entry name" value="LVIVD"/>
</dbReference>
<keyword evidence="4" id="KW-1185">Reference proteome</keyword>
<protein>
    <recommendedName>
        <fullName evidence="2">Sortilin N-terminal domain-containing protein</fullName>
    </recommendedName>
</protein>
<dbReference type="RefSeq" id="WP_345030297.1">
    <property type="nucleotide sequence ID" value="NZ_BAABEY010000026.1"/>
</dbReference>
<dbReference type="EMBL" id="BAABEY010000026">
    <property type="protein sequence ID" value="GAA4442127.1"/>
    <property type="molecule type" value="Genomic_DNA"/>
</dbReference>
<dbReference type="InterPro" id="IPR036278">
    <property type="entry name" value="Sialidase_sf"/>
</dbReference>
<dbReference type="InterPro" id="IPR011048">
    <property type="entry name" value="Haem_d1_sf"/>
</dbReference>
<dbReference type="SUPFAM" id="SSF50939">
    <property type="entry name" value="Sialidases"/>
    <property type="match status" value="1"/>
</dbReference>
<dbReference type="InterPro" id="IPR015943">
    <property type="entry name" value="WD40/YVTN_repeat-like_dom_sf"/>
</dbReference>
<dbReference type="Pfam" id="PF15902">
    <property type="entry name" value="Sortilin-Vps10"/>
    <property type="match status" value="1"/>
</dbReference>
<proteinExistence type="predicted"/>
<feature type="domain" description="Sortilin N-terminal" evidence="2">
    <location>
        <begin position="70"/>
        <end position="177"/>
    </location>
</feature>
<comment type="caution">
    <text evidence="3">The sequence shown here is derived from an EMBL/GenBank/DDBJ whole genome shotgun (WGS) entry which is preliminary data.</text>
</comment>
<sequence>MKPFVLTSIWMFIAVYAYGQSADTLNIKALKSRFTGWTLTEVAPGGRIDAIRQTADGMVVCAGRGINKGKLWVSYDYGVRWQLLAQPVNVDITCIAETGRKEEFYFLTGTAEVWGTADGGKSWQRLHRLLPQNRNRQRYAASYALMYTKDGTLLATDTDSDGGHIYRSTDKGKTWTDAGAVSHDALYRFERTGNGIVVNGWEGIVYKSTDDGITWNRIQQLADTALFATEYLGMSVMLQADQAGTVYRSPNLGYEWDSVATLNGAADDFVNIGYGAAYYGTYTGDKNVYLTTDYGRRWYNLGPLPSVAGDWLDHGVRLETADSVITLSGTNKGYIVRNTFSKTALSDFLDYFHGDSRQISPERNFLNTDAIEGHLIDTDALNEPEDIVINNGFAYIPCRDGNNVAVIDYRNPSQPVLACNLGDKDILDAFSVAISGDYLYVLSMTNHTVSVFRVTDPYRPVKITALTVGGKGGYLPHYRSDYTRLRKIIIAEGYAYITHSSESKVYILDIRDPQKPKIISSFHTGDGAFAALVHKDVLYLAGYGPGSSVITVDISDKMKPVITARVYDPVELKGTCALAIRDNRLYVTAYNAGTVWSLDITDPLNPAVMEKIRDKDMRGPGRIAFHGDLGFVLNSINSSVALLDVGEDKMRLKGFLQHPLLKRVYGIAIDNDRLLLAGREAKSFVVIDLKKITQ</sequence>
<dbReference type="InterPro" id="IPR051200">
    <property type="entry name" value="Host-pathogen_enzymatic-act"/>
</dbReference>
<dbReference type="Pfam" id="PF08309">
    <property type="entry name" value="LVIVD"/>
    <property type="match status" value="3"/>
</dbReference>
<dbReference type="Proteomes" id="UP001501508">
    <property type="component" value="Unassembled WGS sequence"/>
</dbReference>
<organism evidence="3 4">
    <name type="scientific">Ravibacter arvi</name>
    <dbReference type="NCBI Taxonomy" id="2051041"/>
    <lineage>
        <taxon>Bacteria</taxon>
        <taxon>Pseudomonadati</taxon>
        <taxon>Bacteroidota</taxon>
        <taxon>Cytophagia</taxon>
        <taxon>Cytophagales</taxon>
        <taxon>Spirosomataceae</taxon>
        <taxon>Ravibacter</taxon>
    </lineage>
</organism>
<dbReference type="InterPro" id="IPR031778">
    <property type="entry name" value="Sortilin_N"/>
</dbReference>
<dbReference type="PANTHER" id="PTHR47197">
    <property type="entry name" value="PROTEIN NIRF"/>
    <property type="match status" value="1"/>
</dbReference>
<name>A0ABP8M0U7_9BACT</name>